<name>A0A8X6PJE8_NEPPI</name>
<dbReference type="AlphaFoldDB" id="A0A8X6PJE8"/>
<proteinExistence type="predicted"/>
<gene>
    <name evidence="1" type="ORF">NPIL_51201</name>
</gene>
<sequence>MKTSIKKPKSPRGKASKCSGHAIHVASLSVRKSSHVVGRALWEISTSPTDGAVADIARCYSLERERERERYSEVREQVTSPNLQLPRRECLVNVHADHQKAIRIKDYLTCEEWHSESPTLKTIICILIFQNRI</sequence>
<protein>
    <submittedName>
        <fullName evidence="1">Uncharacterized protein</fullName>
    </submittedName>
</protein>
<organism evidence="1 2">
    <name type="scientific">Nephila pilipes</name>
    <name type="common">Giant wood spider</name>
    <name type="synonym">Nephila maculata</name>
    <dbReference type="NCBI Taxonomy" id="299642"/>
    <lineage>
        <taxon>Eukaryota</taxon>
        <taxon>Metazoa</taxon>
        <taxon>Ecdysozoa</taxon>
        <taxon>Arthropoda</taxon>
        <taxon>Chelicerata</taxon>
        <taxon>Arachnida</taxon>
        <taxon>Araneae</taxon>
        <taxon>Araneomorphae</taxon>
        <taxon>Entelegynae</taxon>
        <taxon>Araneoidea</taxon>
        <taxon>Nephilidae</taxon>
        <taxon>Nephila</taxon>
    </lineage>
</organism>
<keyword evidence="2" id="KW-1185">Reference proteome</keyword>
<evidence type="ECO:0000313" key="2">
    <source>
        <dbReference type="Proteomes" id="UP000887013"/>
    </source>
</evidence>
<reference evidence="1" key="1">
    <citation type="submission" date="2020-08" db="EMBL/GenBank/DDBJ databases">
        <title>Multicomponent nature underlies the extraordinary mechanical properties of spider dragline silk.</title>
        <authorList>
            <person name="Kono N."/>
            <person name="Nakamura H."/>
            <person name="Mori M."/>
            <person name="Yoshida Y."/>
            <person name="Ohtoshi R."/>
            <person name="Malay A.D."/>
            <person name="Moran D.A.P."/>
            <person name="Tomita M."/>
            <person name="Numata K."/>
            <person name="Arakawa K."/>
        </authorList>
    </citation>
    <scope>NUCLEOTIDE SEQUENCE</scope>
</reference>
<comment type="caution">
    <text evidence="1">The sequence shown here is derived from an EMBL/GenBank/DDBJ whole genome shotgun (WGS) entry which is preliminary data.</text>
</comment>
<accession>A0A8X6PJE8</accession>
<dbReference type="Proteomes" id="UP000887013">
    <property type="component" value="Unassembled WGS sequence"/>
</dbReference>
<dbReference type="EMBL" id="BMAW01070564">
    <property type="protein sequence ID" value="GFT73944.1"/>
    <property type="molecule type" value="Genomic_DNA"/>
</dbReference>
<evidence type="ECO:0000313" key="1">
    <source>
        <dbReference type="EMBL" id="GFT73944.1"/>
    </source>
</evidence>